<keyword evidence="1" id="KW-0472">Membrane</keyword>
<dbReference type="InterPro" id="IPR026414">
    <property type="entry name" value="ExosoTase_F-assoc_memb"/>
</dbReference>
<dbReference type="AlphaFoldDB" id="A0A1H3BEW4"/>
<dbReference type="RefSeq" id="WP_090123311.1">
    <property type="nucleotide sequence ID" value="NZ_FNNJ01000005.1"/>
</dbReference>
<feature type="transmembrane region" description="Helical" evidence="1">
    <location>
        <begin position="121"/>
        <end position="137"/>
    </location>
</feature>
<organism evidence="2 3">
    <name type="scientific">Lutibacter oricola</name>
    <dbReference type="NCBI Taxonomy" id="762486"/>
    <lineage>
        <taxon>Bacteria</taxon>
        <taxon>Pseudomonadati</taxon>
        <taxon>Bacteroidota</taxon>
        <taxon>Flavobacteriia</taxon>
        <taxon>Flavobacteriales</taxon>
        <taxon>Flavobacteriaceae</taxon>
        <taxon>Lutibacter</taxon>
    </lineage>
</organism>
<evidence type="ECO:0000256" key="1">
    <source>
        <dbReference type="SAM" id="Phobius"/>
    </source>
</evidence>
<keyword evidence="1" id="KW-1133">Transmembrane helix</keyword>
<gene>
    <name evidence="2" type="ORF">SAMN05444411_10595</name>
</gene>
<evidence type="ECO:0000313" key="2">
    <source>
        <dbReference type="EMBL" id="SDX40211.1"/>
    </source>
</evidence>
<dbReference type="Proteomes" id="UP000199595">
    <property type="component" value="Unassembled WGS sequence"/>
</dbReference>
<reference evidence="2 3" key="1">
    <citation type="submission" date="2016-10" db="EMBL/GenBank/DDBJ databases">
        <authorList>
            <person name="de Groot N.N."/>
        </authorList>
    </citation>
    <scope>NUCLEOTIDE SEQUENCE [LARGE SCALE GENOMIC DNA]</scope>
    <source>
        <strain evidence="2 3">DSM 24956</strain>
    </source>
</reference>
<feature type="transmembrane region" description="Helical" evidence="1">
    <location>
        <begin position="88"/>
        <end position="109"/>
    </location>
</feature>
<name>A0A1H3BEW4_9FLAO</name>
<accession>A0A1H3BEW4</accession>
<dbReference type="OrthoDB" id="982493at2"/>
<proteinExistence type="predicted"/>
<dbReference type="NCBIfam" id="TIGR04127">
    <property type="entry name" value="flavo_near_exo"/>
    <property type="match status" value="1"/>
</dbReference>
<dbReference type="STRING" id="762486.SAMN05444411_10595"/>
<protein>
    <submittedName>
        <fullName evidence="2">Exosortase F-associated protein</fullName>
    </submittedName>
</protein>
<feature type="transmembrane region" description="Helical" evidence="1">
    <location>
        <begin position="57"/>
        <end position="76"/>
    </location>
</feature>
<keyword evidence="1" id="KW-0812">Transmembrane</keyword>
<sequence>MSNKLQILLIVVLFALLIFLRGFFDTYMYDPLISYFKSDYLYIEFPEINNLKYTFSLFFRFSINTIISLIIIYLFYKNGNYVRFALKFYIAMFILLSVILILDLNYRFFNTYMVVFYARRFLIHPVFLIVLLPAFYYQKLQNISSKK</sequence>
<keyword evidence="3" id="KW-1185">Reference proteome</keyword>
<feature type="transmembrane region" description="Helical" evidence="1">
    <location>
        <begin position="7"/>
        <end position="24"/>
    </location>
</feature>
<dbReference type="EMBL" id="FNNJ01000005">
    <property type="protein sequence ID" value="SDX40211.1"/>
    <property type="molecule type" value="Genomic_DNA"/>
</dbReference>
<evidence type="ECO:0000313" key="3">
    <source>
        <dbReference type="Proteomes" id="UP000199595"/>
    </source>
</evidence>